<dbReference type="Proteomes" id="UP000198431">
    <property type="component" value="Unassembled WGS sequence"/>
</dbReference>
<comment type="caution">
    <text evidence="1">The sequence shown here is derived from an EMBL/GenBank/DDBJ whole genome shotgun (WGS) entry which is preliminary data.</text>
</comment>
<sequence length="82" mass="8663">MLKNIINLDGVQRLSTIEQKNIFGGLPVQPATCACFCYIGNKNVNAYCYSLCPNGSIPGITEGSTGNCGYPFPLPPAPPGIE</sequence>
<dbReference type="EMBL" id="FRBX01000002">
    <property type="protein sequence ID" value="SHM06741.1"/>
    <property type="molecule type" value="Genomic_DNA"/>
</dbReference>
<organism evidence="1 4">
    <name type="scientific">Flavobacterium pectinovorum</name>
    <dbReference type="NCBI Taxonomy" id="29533"/>
    <lineage>
        <taxon>Bacteria</taxon>
        <taxon>Pseudomonadati</taxon>
        <taxon>Bacteroidota</taxon>
        <taxon>Flavobacteriia</taxon>
        <taxon>Flavobacteriales</taxon>
        <taxon>Flavobacteriaceae</taxon>
        <taxon>Flavobacterium</taxon>
    </lineage>
</organism>
<protein>
    <recommendedName>
        <fullName evidence="5">Bacteriocin</fullName>
    </recommendedName>
</protein>
<dbReference type="PROSITE" id="PS51257">
    <property type="entry name" value="PROKAR_LIPOPROTEIN"/>
    <property type="match status" value="1"/>
</dbReference>
<dbReference type="EMBL" id="MUHB01000007">
    <property type="protein sequence ID" value="OXB05689.1"/>
    <property type="molecule type" value="Genomic_DNA"/>
</dbReference>
<dbReference type="RefSeq" id="WP_073394634.1">
    <property type="nucleotide sequence ID" value="NZ_FRBX01000002.1"/>
</dbReference>
<reference evidence="2 3" key="2">
    <citation type="submission" date="2016-11" db="EMBL/GenBank/DDBJ databases">
        <authorList>
            <person name="Varghese N."/>
            <person name="Submissions S."/>
        </authorList>
    </citation>
    <scope>NUCLEOTIDE SEQUENCE [LARGE SCALE GENOMIC DNA]</scope>
    <source>
        <strain evidence="2 3">DSM 6368</strain>
    </source>
</reference>
<evidence type="ECO:0000313" key="1">
    <source>
        <dbReference type="EMBL" id="OXB05689.1"/>
    </source>
</evidence>
<reference evidence="1 4" key="1">
    <citation type="submission" date="2016-11" db="EMBL/GenBank/DDBJ databases">
        <title>Whole genomes of Flavobacteriaceae.</title>
        <authorList>
            <person name="Stine C."/>
            <person name="Li C."/>
            <person name="Tadesse D."/>
        </authorList>
    </citation>
    <scope>NUCLEOTIDE SEQUENCE [LARGE SCALE GENOMIC DNA]</scope>
    <source>
        <strain evidence="1 4">ATCC 19366</strain>
    </source>
</reference>
<dbReference type="AlphaFoldDB" id="A0AB36P1S3"/>
<evidence type="ECO:0000313" key="2">
    <source>
        <dbReference type="EMBL" id="SHM06741.1"/>
    </source>
</evidence>
<proteinExistence type="predicted"/>
<name>A0AB36P1S3_9FLAO</name>
<keyword evidence="3" id="KW-1185">Reference proteome</keyword>
<evidence type="ECO:0000313" key="3">
    <source>
        <dbReference type="Proteomes" id="UP000184216"/>
    </source>
</evidence>
<evidence type="ECO:0008006" key="5">
    <source>
        <dbReference type="Google" id="ProtNLM"/>
    </source>
</evidence>
<evidence type="ECO:0000313" key="4">
    <source>
        <dbReference type="Proteomes" id="UP000198431"/>
    </source>
</evidence>
<gene>
    <name evidence="1" type="ORF">B0A72_06620</name>
    <name evidence="2" type="ORF">SAMN05444387_1836</name>
</gene>
<accession>A0AB36P1S3</accession>
<dbReference type="Proteomes" id="UP000184216">
    <property type="component" value="Unassembled WGS sequence"/>
</dbReference>